<dbReference type="OrthoDB" id="72009at2"/>
<gene>
    <name evidence="2" type="ORF">GHT07_19015</name>
</gene>
<evidence type="ECO:0000256" key="1">
    <source>
        <dbReference type="ARBA" id="ARBA00009981"/>
    </source>
</evidence>
<dbReference type="AlphaFoldDB" id="A0A844B892"/>
<dbReference type="NCBIfam" id="TIGR01552">
    <property type="entry name" value="phd_fam"/>
    <property type="match status" value="1"/>
</dbReference>
<evidence type="ECO:0000313" key="3">
    <source>
        <dbReference type="Proteomes" id="UP000487350"/>
    </source>
</evidence>
<evidence type="ECO:0000313" key="2">
    <source>
        <dbReference type="EMBL" id="MRD49372.1"/>
    </source>
</evidence>
<protein>
    <submittedName>
        <fullName evidence="2">Type II toxin-antitoxin system prevent-host-death family antitoxin</fullName>
    </submittedName>
</protein>
<dbReference type="EMBL" id="WJBU01000023">
    <property type="protein sequence ID" value="MRD49372.1"/>
    <property type="molecule type" value="Genomic_DNA"/>
</dbReference>
<reference evidence="2 3" key="1">
    <citation type="submission" date="2019-11" db="EMBL/GenBank/DDBJ databases">
        <title>Caenimonas koreensis gen. nov., sp. nov., isolated from activated sludge.</title>
        <authorList>
            <person name="Seung H.R."/>
        </authorList>
    </citation>
    <scope>NUCLEOTIDE SEQUENCE [LARGE SCALE GENOMIC DNA]</scope>
    <source>
        <strain evidence="2 3">EMB320</strain>
    </source>
</reference>
<organism evidence="2 3">
    <name type="scientific">Caenimonas koreensis DSM 17982</name>
    <dbReference type="NCBI Taxonomy" id="1121255"/>
    <lineage>
        <taxon>Bacteria</taxon>
        <taxon>Pseudomonadati</taxon>
        <taxon>Pseudomonadota</taxon>
        <taxon>Betaproteobacteria</taxon>
        <taxon>Burkholderiales</taxon>
        <taxon>Comamonadaceae</taxon>
        <taxon>Caenimonas</taxon>
    </lineage>
</organism>
<keyword evidence="3" id="KW-1185">Reference proteome</keyword>
<comment type="similarity">
    <text evidence="1">Belongs to the phD/YefM antitoxin family.</text>
</comment>
<name>A0A844B892_9BURK</name>
<comment type="caution">
    <text evidence="2">The sequence shown here is derived from an EMBL/GenBank/DDBJ whole genome shotgun (WGS) entry which is preliminary data.</text>
</comment>
<dbReference type="Proteomes" id="UP000487350">
    <property type="component" value="Unassembled WGS sequence"/>
</dbReference>
<dbReference type="Gene3D" id="3.40.1620.10">
    <property type="entry name" value="YefM-like domain"/>
    <property type="match status" value="1"/>
</dbReference>
<sequence>MAAQHHSHPQPVATFSSREFAHDLAGVKRAAQEGPVFITDRGTPTYALMKIEDFRRLANSGAPARSFLEVMDALPGTAGIEFEPPRLEGLVKPADLDD</sequence>
<dbReference type="RefSeq" id="WP_153586680.1">
    <property type="nucleotide sequence ID" value="NZ_WJBU01000023.1"/>
</dbReference>
<dbReference type="InterPro" id="IPR036165">
    <property type="entry name" value="YefM-like_sf"/>
</dbReference>
<dbReference type="SUPFAM" id="SSF143120">
    <property type="entry name" value="YefM-like"/>
    <property type="match status" value="1"/>
</dbReference>
<proteinExistence type="inferred from homology"/>
<accession>A0A844B892</accession>